<organism evidence="2">
    <name type="scientific">Nicotiana tabacum</name>
    <name type="common">Common tobacco</name>
    <dbReference type="NCBI Taxonomy" id="4097"/>
    <lineage>
        <taxon>Eukaryota</taxon>
        <taxon>Viridiplantae</taxon>
        <taxon>Streptophyta</taxon>
        <taxon>Embryophyta</taxon>
        <taxon>Tracheophyta</taxon>
        <taxon>Spermatophyta</taxon>
        <taxon>Magnoliopsida</taxon>
        <taxon>eudicotyledons</taxon>
        <taxon>Gunneridae</taxon>
        <taxon>Pentapetalae</taxon>
        <taxon>asterids</taxon>
        <taxon>lamiids</taxon>
        <taxon>Solanales</taxon>
        <taxon>Solanaceae</taxon>
        <taxon>Nicotianoideae</taxon>
        <taxon>Nicotianeae</taxon>
        <taxon>Nicotiana</taxon>
    </lineage>
</organism>
<protein>
    <submittedName>
        <fullName evidence="2">Uncharacterized mitochondrial protein AtMg01250-like</fullName>
    </submittedName>
</protein>
<dbReference type="SUPFAM" id="SSF56672">
    <property type="entry name" value="DNA/RNA polymerases"/>
    <property type="match status" value="1"/>
</dbReference>
<evidence type="ECO:0000259" key="1">
    <source>
        <dbReference type="PROSITE" id="PS50878"/>
    </source>
</evidence>
<dbReference type="OrthoDB" id="1303876at2759"/>
<gene>
    <name evidence="2" type="primary">LOC107799236</name>
</gene>
<dbReference type="STRING" id="4097.A0A1S4AMG9"/>
<dbReference type="PANTHER" id="PTHR46890">
    <property type="entry name" value="NON-LTR RETROLELEMENT REVERSE TRANSCRIPTASE-LIKE PROTEIN-RELATED"/>
    <property type="match status" value="1"/>
</dbReference>
<dbReference type="InterPro" id="IPR052343">
    <property type="entry name" value="Retrotransposon-Effector_Assoc"/>
</dbReference>
<feature type="domain" description="Reverse transcriptase" evidence="1">
    <location>
        <begin position="1"/>
        <end position="120"/>
    </location>
</feature>
<dbReference type="PANTHER" id="PTHR46890:SF48">
    <property type="entry name" value="RNA-DIRECTED DNA POLYMERASE"/>
    <property type="match status" value="1"/>
</dbReference>
<dbReference type="Pfam" id="PF00078">
    <property type="entry name" value="RVT_1"/>
    <property type="match status" value="1"/>
</dbReference>
<reference evidence="2" key="1">
    <citation type="submission" date="2025-08" db="UniProtKB">
        <authorList>
            <consortium name="RefSeq"/>
        </authorList>
    </citation>
    <scope>IDENTIFICATION</scope>
</reference>
<dbReference type="RefSeq" id="XP_016477810.1">
    <property type="nucleotide sequence ID" value="XM_016622324.1"/>
</dbReference>
<name>A0A1S4AMG9_TOBAC</name>
<dbReference type="AlphaFoldDB" id="A0A1S4AMG9"/>
<dbReference type="KEGG" id="nta:107799236"/>
<accession>A0A1S4AMG9</accession>
<dbReference type="PROSITE" id="PS50878">
    <property type="entry name" value="RT_POL"/>
    <property type="match status" value="1"/>
</dbReference>
<dbReference type="InterPro" id="IPR043502">
    <property type="entry name" value="DNA/RNA_pol_sf"/>
</dbReference>
<dbReference type="PaxDb" id="4097-A0A1S4AMG9"/>
<sequence>MECVSTVSYSLVLNGGLTKPFQAKRGIRQGDPMSPYLFVIAMEYLQREMNQLPATKEFKYYPRCKKLGVTHICFADNLLMFCRADITSITKMQETFQRFSAVSGLQTNANKSSIYIAGVH</sequence>
<evidence type="ECO:0000313" key="2">
    <source>
        <dbReference type="RefSeq" id="XP_016477810.1"/>
    </source>
</evidence>
<proteinExistence type="predicted"/>
<dbReference type="InterPro" id="IPR000477">
    <property type="entry name" value="RT_dom"/>
</dbReference>
<dbReference type="OMA" id="LINGNHE"/>